<dbReference type="AlphaFoldDB" id="A0A310SS89"/>
<dbReference type="EMBL" id="KQ760632">
    <property type="protein sequence ID" value="OAD59692.1"/>
    <property type="molecule type" value="Genomic_DNA"/>
</dbReference>
<feature type="region of interest" description="Disordered" evidence="1">
    <location>
        <begin position="126"/>
        <end position="164"/>
    </location>
</feature>
<evidence type="ECO:0000256" key="1">
    <source>
        <dbReference type="SAM" id="MobiDB-lite"/>
    </source>
</evidence>
<sequence>MILYFCYHFGSNTRGGNSGNGPSAWALCSVEHDHDYAIDPYTDRNSDKMGDGYAVSPSKEHQYFPDRHTFTDSPVDIESGRPGRNFVFEPGRRIESDSWGLERGLTVTDRDRTLVETEALEDCSELRAPGSSLSSVNKSNRMTAAETARSVDKSLSPSRLPVFV</sequence>
<name>A0A310SS89_9HYME</name>
<accession>A0A310SS89</accession>
<gene>
    <name evidence="2" type="ORF">WN48_08932</name>
</gene>
<dbReference type="Proteomes" id="UP000250275">
    <property type="component" value="Unassembled WGS sequence"/>
</dbReference>
<feature type="region of interest" description="Disordered" evidence="1">
    <location>
        <begin position="63"/>
        <end position="88"/>
    </location>
</feature>
<protein>
    <submittedName>
        <fullName evidence="2">Uncharacterized protein</fullName>
    </submittedName>
</protein>
<evidence type="ECO:0000313" key="3">
    <source>
        <dbReference type="Proteomes" id="UP000250275"/>
    </source>
</evidence>
<keyword evidence="3" id="KW-1185">Reference proteome</keyword>
<organism evidence="2 3">
    <name type="scientific">Eufriesea mexicana</name>
    <dbReference type="NCBI Taxonomy" id="516756"/>
    <lineage>
        <taxon>Eukaryota</taxon>
        <taxon>Metazoa</taxon>
        <taxon>Ecdysozoa</taxon>
        <taxon>Arthropoda</taxon>
        <taxon>Hexapoda</taxon>
        <taxon>Insecta</taxon>
        <taxon>Pterygota</taxon>
        <taxon>Neoptera</taxon>
        <taxon>Endopterygota</taxon>
        <taxon>Hymenoptera</taxon>
        <taxon>Apocrita</taxon>
        <taxon>Aculeata</taxon>
        <taxon>Apoidea</taxon>
        <taxon>Anthophila</taxon>
        <taxon>Apidae</taxon>
        <taxon>Eufriesea</taxon>
    </lineage>
</organism>
<proteinExistence type="predicted"/>
<evidence type="ECO:0000313" key="2">
    <source>
        <dbReference type="EMBL" id="OAD59692.1"/>
    </source>
</evidence>
<reference evidence="2 3" key="1">
    <citation type="submission" date="2015-07" db="EMBL/GenBank/DDBJ databases">
        <title>The genome of Eufriesea mexicana.</title>
        <authorList>
            <person name="Pan H."/>
            <person name="Kapheim K."/>
        </authorList>
    </citation>
    <scope>NUCLEOTIDE SEQUENCE [LARGE SCALE GENOMIC DNA]</scope>
    <source>
        <strain evidence="2">0111107269</strain>
        <tissue evidence="2">Whole body</tissue>
    </source>
</reference>
<feature type="compositionally biased region" description="Polar residues" evidence="1">
    <location>
        <begin position="131"/>
        <end position="142"/>
    </location>
</feature>